<dbReference type="InterPro" id="IPR046149">
    <property type="entry name" value="DUF6151"/>
</dbReference>
<dbReference type="Gene3D" id="3.90.1590.10">
    <property type="entry name" value="glutathione-dependent formaldehyde- activating enzyme (gfa)"/>
    <property type="match status" value="1"/>
</dbReference>
<proteinExistence type="predicted"/>
<gene>
    <name evidence="1" type="ORF">SAMN04515666_106136</name>
</gene>
<evidence type="ECO:0008006" key="3">
    <source>
        <dbReference type="Google" id="ProtNLM"/>
    </source>
</evidence>
<dbReference type="OrthoDB" id="7268727at2"/>
<accession>A0A1H7U700</accession>
<dbReference type="EMBL" id="FOAN01000006">
    <property type="protein sequence ID" value="SEL92418.1"/>
    <property type="molecule type" value="Genomic_DNA"/>
</dbReference>
<organism evidence="1 2">
    <name type="scientific">Bosea lupini</name>
    <dbReference type="NCBI Taxonomy" id="1036779"/>
    <lineage>
        <taxon>Bacteria</taxon>
        <taxon>Pseudomonadati</taxon>
        <taxon>Pseudomonadota</taxon>
        <taxon>Alphaproteobacteria</taxon>
        <taxon>Hyphomicrobiales</taxon>
        <taxon>Boseaceae</taxon>
        <taxon>Bosea</taxon>
    </lineage>
</organism>
<dbReference type="Proteomes" id="UP000199664">
    <property type="component" value="Unassembled WGS sequence"/>
</dbReference>
<evidence type="ECO:0000313" key="1">
    <source>
        <dbReference type="EMBL" id="SEL92418.1"/>
    </source>
</evidence>
<name>A0A1H7U700_9HYPH</name>
<dbReference type="AlphaFoldDB" id="A0A1H7U700"/>
<protein>
    <recommendedName>
        <fullName evidence="3">CENP-V/GFA domain-containing protein</fullName>
    </recommendedName>
</protein>
<dbReference type="SUPFAM" id="SSF51316">
    <property type="entry name" value="Mss4-like"/>
    <property type="match status" value="1"/>
</dbReference>
<evidence type="ECO:0000313" key="2">
    <source>
        <dbReference type="Proteomes" id="UP000199664"/>
    </source>
</evidence>
<sequence>MSQSMTIGCACGHTRLKVQGAPILVSECLCDSCRAAAARLAKLPDGSDILTAYGATPSAEYRKDRVEIVSGAQSLREFRLKPEAGSRRIVATCCNTPIFLEMKGAHWLSLYLHLWPEGTRPKPELRTMAGDLPDASALPADIPNLKTHTVSFYLKLLGAWIAMGFRNPTITTAGTIDA</sequence>
<dbReference type="InterPro" id="IPR011057">
    <property type="entry name" value="Mss4-like_sf"/>
</dbReference>
<dbReference type="STRING" id="1036779.SAMN04515666_106136"/>
<keyword evidence="2" id="KW-1185">Reference proteome</keyword>
<dbReference type="Pfam" id="PF19648">
    <property type="entry name" value="DUF6151"/>
    <property type="match status" value="1"/>
</dbReference>
<dbReference type="RefSeq" id="WP_091837458.1">
    <property type="nucleotide sequence ID" value="NZ_FOAN01000006.1"/>
</dbReference>
<reference evidence="2" key="1">
    <citation type="submission" date="2016-10" db="EMBL/GenBank/DDBJ databases">
        <authorList>
            <person name="Varghese N."/>
            <person name="Submissions S."/>
        </authorList>
    </citation>
    <scope>NUCLEOTIDE SEQUENCE [LARGE SCALE GENOMIC DNA]</scope>
    <source>
        <strain evidence="2">LMG 26383,CCUG 61248,R- 45681</strain>
    </source>
</reference>